<dbReference type="EMBL" id="FNHF01000002">
    <property type="protein sequence ID" value="SDM31372.1"/>
    <property type="molecule type" value="Genomic_DNA"/>
</dbReference>
<dbReference type="InterPro" id="IPR000835">
    <property type="entry name" value="HTH_MarR-typ"/>
</dbReference>
<dbReference type="SUPFAM" id="SSF46785">
    <property type="entry name" value="Winged helix' DNA-binding domain"/>
    <property type="match status" value="1"/>
</dbReference>
<organism evidence="5 6">
    <name type="scientific">Sediminibacillus halophilus</name>
    <dbReference type="NCBI Taxonomy" id="482461"/>
    <lineage>
        <taxon>Bacteria</taxon>
        <taxon>Bacillati</taxon>
        <taxon>Bacillota</taxon>
        <taxon>Bacilli</taxon>
        <taxon>Bacillales</taxon>
        <taxon>Bacillaceae</taxon>
        <taxon>Sediminibacillus</taxon>
    </lineage>
</organism>
<dbReference type="GO" id="GO:0016301">
    <property type="term" value="F:kinase activity"/>
    <property type="evidence" value="ECO:0007669"/>
    <property type="project" value="UniProtKB-KW"/>
</dbReference>
<dbReference type="GO" id="GO:0003700">
    <property type="term" value="F:DNA-binding transcription factor activity"/>
    <property type="evidence" value="ECO:0007669"/>
    <property type="project" value="InterPro"/>
</dbReference>
<dbReference type="Pfam" id="PF01047">
    <property type="entry name" value="MarR"/>
    <property type="match status" value="1"/>
</dbReference>
<dbReference type="Proteomes" id="UP000182347">
    <property type="component" value="Unassembled WGS sequence"/>
</dbReference>
<keyword evidence="6" id="KW-1185">Reference proteome</keyword>
<dbReference type="InterPro" id="IPR043129">
    <property type="entry name" value="ATPase_NBD"/>
</dbReference>
<evidence type="ECO:0000313" key="5">
    <source>
        <dbReference type="EMBL" id="SDM31372.1"/>
    </source>
</evidence>
<dbReference type="Gene3D" id="3.30.420.40">
    <property type="match status" value="2"/>
</dbReference>
<accession>A0A1G9S7H0</accession>
<dbReference type="PANTHER" id="PTHR18964">
    <property type="entry name" value="ROK (REPRESSOR, ORF, KINASE) FAMILY"/>
    <property type="match status" value="1"/>
</dbReference>
<dbReference type="RefSeq" id="WP_074598990.1">
    <property type="nucleotide sequence ID" value="NZ_FNHF01000002.1"/>
</dbReference>
<dbReference type="InterPro" id="IPR036390">
    <property type="entry name" value="WH_DNA-bd_sf"/>
</dbReference>
<dbReference type="PANTHER" id="PTHR18964:SF149">
    <property type="entry name" value="BIFUNCTIONAL UDP-N-ACETYLGLUCOSAMINE 2-EPIMERASE_N-ACETYLMANNOSAMINE KINASE"/>
    <property type="match status" value="1"/>
</dbReference>
<dbReference type="InterPro" id="IPR000600">
    <property type="entry name" value="ROK"/>
</dbReference>
<evidence type="ECO:0000256" key="3">
    <source>
        <dbReference type="ARBA" id="ARBA00022629"/>
    </source>
</evidence>
<protein>
    <submittedName>
        <fullName evidence="5">Glucokinase</fullName>
    </submittedName>
</protein>
<evidence type="ECO:0000256" key="1">
    <source>
        <dbReference type="ARBA" id="ARBA00002486"/>
    </source>
</evidence>
<gene>
    <name evidence="5" type="ORF">SAMN05216244_2318</name>
</gene>
<dbReference type="Gene3D" id="1.10.10.10">
    <property type="entry name" value="Winged helix-like DNA-binding domain superfamily/Winged helix DNA-binding domain"/>
    <property type="match status" value="1"/>
</dbReference>
<comment type="function">
    <text evidence="1">Transcriptional repressor of xylose-utilizing enzymes.</text>
</comment>
<evidence type="ECO:0000259" key="4">
    <source>
        <dbReference type="Pfam" id="PF01047"/>
    </source>
</evidence>
<dbReference type="SUPFAM" id="SSF53067">
    <property type="entry name" value="Actin-like ATPase domain"/>
    <property type="match status" value="1"/>
</dbReference>
<dbReference type="AlphaFoldDB" id="A0A1G9S7H0"/>
<name>A0A1G9S7H0_9BACI</name>
<proteinExistence type="inferred from homology"/>
<dbReference type="GO" id="GO:0042732">
    <property type="term" value="P:D-xylose metabolic process"/>
    <property type="evidence" value="ECO:0007669"/>
    <property type="project" value="UniProtKB-KW"/>
</dbReference>
<dbReference type="Pfam" id="PF00480">
    <property type="entry name" value="ROK"/>
    <property type="match status" value="1"/>
</dbReference>
<evidence type="ECO:0000256" key="2">
    <source>
        <dbReference type="ARBA" id="ARBA00006479"/>
    </source>
</evidence>
<keyword evidence="3" id="KW-0859">Xylose metabolism</keyword>
<dbReference type="STRING" id="482461.SAMN05216244_2318"/>
<dbReference type="InterPro" id="IPR036388">
    <property type="entry name" value="WH-like_DNA-bd_sf"/>
</dbReference>
<keyword evidence="5" id="KW-0808">Transferase</keyword>
<sequence>MHKVEKGNAAYIKNMNKRLVLQCIIEQQPTSRAEISKEINISKPTVSGLVDQLLEDGWIYETGSGEASANGGRKPVHLCFNPNFAFVIGVDIGGTKVASGISDLNGTICAYREFPTQKNLKKGLLENIRLDIESMKEELGISNDKILGMGVGVPGMTNVEEGIVYESPALGWKQYPLREKLTHYFDFPIYIDNDVNINVLGEHWKGAGQKKKNLIYIAIGTGIGSGIMLNGQLYRGSNYSAGEIGYLVTDRIYARNYHPVYEGFGFLESVSSGSSIGDQLSNKIGSRVTAQDAFQMYQQGHKDAVDVIDPAVENLALGIANYVSLFDPEIVILGGGVSRSYSVISEKINDIIERFAPKRCKVVATTFGREAGVIGAVALFLKEFDTIFSI</sequence>
<keyword evidence="5" id="KW-0418">Kinase</keyword>
<evidence type="ECO:0000313" key="6">
    <source>
        <dbReference type="Proteomes" id="UP000182347"/>
    </source>
</evidence>
<reference evidence="6" key="1">
    <citation type="submission" date="2016-10" db="EMBL/GenBank/DDBJ databases">
        <authorList>
            <person name="Varghese N."/>
            <person name="Submissions S."/>
        </authorList>
    </citation>
    <scope>NUCLEOTIDE SEQUENCE [LARGE SCALE GENOMIC DNA]</scope>
    <source>
        <strain evidence="6">CGMCC 1.6199</strain>
    </source>
</reference>
<comment type="similarity">
    <text evidence="2">Belongs to the ROK (NagC/XylR) family.</text>
</comment>
<keyword evidence="3" id="KW-0119">Carbohydrate metabolism</keyword>
<feature type="domain" description="HTH marR-type" evidence="4">
    <location>
        <begin position="14"/>
        <end position="60"/>
    </location>
</feature>